<keyword evidence="3" id="KW-0865">Zymogen</keyword>
<dbReference type="Gene3D" id="3.60.20.10">
    <property type="entry name" value="Glutamine Phosphoribosylpyrophosphate, subunit 1, domain 1"/>
    <property type="match status" value="1"/>
</dbReference>
<dbReference type="EC" id="3.5.1.-" evidence="4"/>
<dbReference type="InterPro" id="IPR023343">
    <property type="entry name" value="Penicillin_amidase_dom1"/>
</dbReference>
<protein>
    <submittedName>
        <fullName evidence="4">Penicillin acylase family protein</fullName>
        <ecNumber evidence="4">3.5.1.-</ecNumber>
    </submittedName>
</protein>
<dbReference type="RefSeq" id="WP_114791193.1">
    <property type="nucleotide sequence ID" value="NZ_CP139960.1"/>
</dbReference>
<evidence type="ECO:0000256" key="1">
    <source>
        <dbReference type="ARBA" id="ARBA00006586"/>
    </source>
</evidence>
<dbReference type="InterPro" id="IPR043146">
    <property type="entry name" value="Penicillin_amidase_N_B-knob"/>
</dbReference>
<dbReference type="CDD" id="cd03747">
    <property type="entry name" value="Ntn_PGA_like"/>
    <property type="match status" value="1"/>
</dbReference>
<dbReference type="Gene3D" id="1.10.439.10">
    <property type="entry name" value="Penicillin Amidohydrolase, domain 1"/>
    <property type="match status" value="1"/>
</dbReference>
<keyword evidence="5" id="KW-1185">Reference proteome</keyword>
<evidence type="ECO:0000256" key="3">
    <source>
        <dbReference type="ARBA" id="ARBA00023145"/>
    </source>
</evidence>
<dbReference type="Proteomes" id="UP001325680">
    <property type="component" value="Chromosome"/>
</dbReference>
<evidence type="ECO:0000313" key="5">
    <source>
        <dbReference type="Proteomes" id="UP001325680"/>
    </source>
</evidence>
<dbReference type="InterPro" id="IPR002692">
    <property type="entry name" value="S45"/>
</dbReference>
<keyword evidence="2 4" id="KW-0378">Hydrolase</keyword>
<dbReference type="PIRSF" id="PIRSF001227">
    <property type="entry name" value="Pen_acylase"/>
    <property type="match status" value="1"/>
</dbReference>
<evidence type="ECO:0000256" key="2">
    <source>
        <dbReference type="ARBA" id="ARBA00022801"/>
    </source>
</evidence>
<reference evidence="4 5" key="1">
    <citation type="submission" date="2023-12" db="EMBL/GenBank/DDBJ databases">
        <title>Genome sequencing and assembly of bacterial species from a model synthetic community.</title>
        <authorList>
            <person name="Hogle S.L."/>
        </authorList>
    </citation>
    <scope>NUCLEOTIDE SEQUENCE [LARGE SCALE GENOMIC DNA]</scope>
    <source>
        <strain evidence="4 5">HAMBI_3031</strain>
    </source>
</reference>
<dbReference type="PANTHER" id="PTHR34218:SF4">
    <property type="entry name" value="ACYL-HOMOSERINE LACTONE ACYLASE QUIP"/>
    <property type="match status" value="1"/>
</dbReference>
<dbReference type="Gene3D" id="2.30.120.10">
    <property type="match status" value="1"/>
</dbReference>
<dbReference type="EMBL" id="CP139960">
    <property type="protein sequence ID" value="WQD38435.1"/>
    <property type="molecule type" value="Genomic_DNA"/>
</dbReference>
<sequence>MRLLPFCFSLLITVLLIFILDQPIGTKVPMPLGSFLSPQTGFWQNAEDTAYNYSVDIQQSDLKGNAKVYFDERLVPHVFAENDEDLYFIQGYLHAKFRLFQMDLQTKAAEGRASEIAGPVAVNYDKEQRRLGMKFAAENTLQVVEQNPDALARYTSYTKGINAYINTLTESSLPLEYKILNFKPEQWTNLRTMLLLKMMAKMLSSGTEHDLENTSLRAILTSEQFNLLYPQVPDSLLPIVPKGTVFPKPMHDYKLPANVDSAYFHNQRIVAAQTRYREDKDNGSNNWVVAGSKTASGAPILCNDPHLELSLPSIWYEMQLTSPTSNVYGASLPGSPFVIIGFNDSIAWGVTNAQRDVKDYYTIRFKDDSKKEYWFNNAWKPTQQRIEEIKVKGQAPVFDTVAYTLFGPVIYDGAYTDTITRQDALAVKWMAHHTGDDGSAFYKLNRAGNYNEYVSAIKDFECPGQNFVFASRSGDIAIWQQGKFPDRWQGQGQYIMPGQDSSYLWQGYIPQSENPHAFNPERGFLESANQRPVDGTYPYFIPGTYITPRANAIEHFLSRMNGISVQNMMELQNNNYNILASQMIPIFLHHINEAALTAGARTYLNTVKQWDFEAGPYSVGQTIYQFWLDSLQRNIWSDELGKTGVKVPVPEEQTLMELLITDSTALGFVDNKNTPQVETLRDLVTASLNGAAVKLAQSEKEGRLEWAKFKEPAIYHLLKANLPSFARTHLPVGGAGSVINAIKKSHGPSWRMIVQMSGTIEAYGVYPGGQSGNPGSRFYDNAVDSWVQGKYYQLWMMQKGQEGDGRVKWTMSFIKG</sequence>
<accession>A0ABZ0W590</accession>
<proteinExistence type="inferred from homology"/>
<dbReference type="InterPro" id="IPR043147">
    <property type="entry name" value="Penicillin_amidase_A-knob"/>
</dbReference>
<dbReference type="InterPro" id="IPR029055">
    <property type="entry name" value="Ntn_hydrolases_N"/>
</dbReference>
<name>A0ABZ0W590_9BACT</name>
<evidence type="ECO:0000313" key="4">
    <source>
        <dbReference type="EMBL" id="WQD38435.1"/>
    </source>
</evidence>
<dbReference type="Pfam" id="PF01804">
    <property type="entry name" value="Penicil_amidase"/>
    <property type="match status" value="1"/>
</dbReference>
<dbReference type="PANTHER" id="PTHR34218">
    <property type="entry name" value="PEPTIDASE S45 PENICILLIN AMIDASE"/>
    <property type="match status" value="1"/>
</dbReference>
<organism evidence="4 5">
    <name type="scientific">Niabella yanshanensis</name>
    <dbReference type="NCBI Taxonomy" id="577386"/>
    <lineage>
        <taxon>Bacteria</taxon>
        <taxon>Pseudomonadati</taxon>
        <taxon>Bacteroidota</taxon>
        <taxon>Chitinophagia</taxon>
        <taxon>Chitinophagales</taxon>
        <taxon>Chitinophagaceae</taxon>
        <taxon>Niabella</taxon>
    </lineage>
</organism>
<dbReference type="GO" id="GO:0016787">
    <property type="term" value="F:hydrolase activity"/>
    <property type="evidence" value="ECO:0007669"/>
    <property type="project" value="UniProtKB-KW"/>
</dbReference>
<dbReference type="InterPro" id="IPR014395">
    <property type="entry name" value="Pen/GL7ACA/AHL_acylase"/>
</dbReference>
<comment type="similarity">
    <text evidence="1">Belongs to the peptidase S45 family.</text>
</comment>
<gene>
    <name evidence="4" type="ORF">U0035_22430</name>
</gene>
<dbReference type="Gene3D" id="1.10.1400.10">
    <property type="match status" value="1"/>
</dbReference>
<dbReference type="SUPFAM" id="SSF56235">
    <property type="entry name" value="N-terminal nucleophile aminohydrolases (Ntn hydrolases)"/>
    <property type="match status" value="1"/>
</dbReference>